<dbReference type="EMBL" id="BTPU01000052">
    <property type="protein sequence ID" value="GMQ63802.1"/>
    <property type="molecule type" value="Genomic_DNA"/>
</dbReference>
<sequence length="1065" mass="123149">MNNLYPPLRRRKQDNNIYPLSFGQKRLWLINQLNIEGTEYNLLKGTIIKGKIDISILKRSIEIIINRHDILRTIFSNYGEEVRQHVLPAIKLPLTIIYNQGTSIEAHSTLDNIIEEERQHVFDLSQGPLFNMHFIQMQEKEYVFLFNIHHIVSDAWSIQLFLKEVLEVYLILIKGRNIEESENRLQYGDYTLWQHECYEMGLYNKDIDYWYKQLEHIPLLEMPYESSKSSNNSHQITYTFEKEIIDKMTSLCKKKKVTSFIFLLTCFNILIKGYTSQEDIAIASPVLGRQEYEMESMMGFFTNTVILRNKITSGMSFYQLLNQVAATVLDAYDYQKVDLGLIMNSLSKEQSKSVNSILQIFFSYYHRQLENIHIGQLSLESMDIDVKTSKFPFSVEIEEYNGNLDMHIAYNEDTFTMTTVDNMAKQYKHIIEQIVDNPDTNIDEISLLNQVEIEEIIEKWNDTYTPIDENKMIYELFEDRVKDDGTKIAVIQGDKKLNYRDLNNQSNKIASFLTNQGTKNEEPIIVCLESNINLIAVLIGILKAGCCYVPLDPELPFNRMNKIIEDVSPRFIVTSKEQYNIFSDIQSASVITVDEMNKNNGFKYLNRSKVSSDLAYIMYTSGTTGQPKGVEITHQSVVNFIYSMSHEPGIHREDVLLAVTSYGFDISVLEMFLPLVNGACLIMTSREEARDGYELKKIMDKYKPTIMQGTPATWRLLINSQWTGDKKRLKILCGGEILDKKLAMALCHRGKEVWNMYGPTETTIWSMIYRVKGYEDMIPIGKPIANTRIYILDEQLNPVPVGAIGNIYISGKGVAKGYRNKLQQSQKLFIPDKFVNGFRMYNTGDKGKYSEDGVIYYCGRTDSQFKIRGHRIEAREIEHTVLKYNGISCCIIAEYMDMAGEKNLALYMELEHDKHISLESLQNYLRQHLPYYMLPSYYTIMDKLPVTTNGKIDRKSLPQPQKRMLNEGDIYQAPTNDYEKKLVQIWEDVLKVQPISVKDNFFALGGHSLLGSIILTHINKAYDCTITLKDIFENPTIAQLAEVIVKEQMSQLGDSEFEELINEMN</sequence>
<organism evidence="1 2">
    <name type="scientific">Vallitalea maricola</name>
    <dbReference type="NCBI Taxonomy" id="3074433"/>
    <lineage>
        <taxon>Bacteria</taxon>
        <taxon>Bacillati</taxon>
        <taxon>Bacillota</taxon>
        <taxon>Clostridia</taxon>
        <taxon>Lachnospirales</taxon>
        <taxon>Vallitaleaceae</taxon>
        <taxon>Vallitalea</taxon>
    </lineage>
</organism>
<reference evidence="1" key="1">
    <citation type="submission" date="2023-09" db="EMBL/GenBank/DDBJ databases">
        <title>Vallitalea sediminicola and Vallitalea maricola sp. nov., anaerobic bacteria isolated from marine sediment.</title>
        <authorList>
            <person name="Hirano S."/>
            <person name="Maeda A."/>
            <person name="Terahara T."/>
            <person name="Mori K."/>
            <person name="Hamada M."/>
            <person name="Matsumoto R."/>
            <person name="Kobayashi T."/>
        </authorList>
    </citation>
    <scope>NUCLEOTIDE SEQUENCE</scope>
    <source>
        <strain evidence="1">AN17-2</strain>
    </source>
</reference>
<gene>
    <name evidence="1" type="ORF">AN2V17_30370</name>
</gene>
<protein>
    <submittedName>
        <fullName evidence="1">Uncharacterized protein</fullName>
    </submittedName>
</protein>
<dbReference type="Proteomes" id="UP001374599">
    <property type="component" value="Unassembled WGS sequence"/>
</dbReference>
<evidence type="ECO:0000313" key="2">
    <source>
        <dbReference type="Proteomes" id="UP001374599"/>
    </source>
</evidence>
<accession>A0ACB5UMF5</accession>
<keyword evidence="2" id="KW-1185">Reference proteome</keyword>
<proteinExistence type="predicted"/>
<name>A0ACB5UMF5_9FIRM</name>
<evidence type="ECO:0000313" key="1">
    <source>
        <dbReference type="EMBL" id="GMQ63802.1"/>
    </source>
</evidence>
<comment type="caution">
    <text evidence="1">The sequence shown here is derived from an EMBL/GenBank/DDBJ whole genome shotgun (WGS) entry which is preliminary data.</text>
</comment>